<dbReference type="RefSeq" id="WP_049777546.1">
    <property type="nucleotide sequence ID" value="NZ_MBFA02000002.1"/>
</dbReference>
<dbReference type="SUPFAM" id="SSF55811">
    <property type="entry name" value="Nudix"/>
    <property type="match status" value="1"/>
</dbReference>
<accession>A0ABD6H3S7</accession>
<dbReference type="Gene3D" id="1.10.10.10">
    <property type="entry name" value="Winged helix-like DNA-binding domain superfamily/Winged helix DNA-binding domain"/>
    <property type="match status" value="1"/>
</dbReference>
<evidence type="ECO:0000313" key="4">
    <source>
        <dbReference type="Proteomes" id="UP000179454"/>
    </source>
</evidence>
<evidence type="ECO:0000313" key="2">
    <source>
        <dbReference type="EMBL" id="MUO41247.1"/>
    </source>
</evidence>
<evidence type="ECO:0000259" key="1">
    <source>
        <dbReference type="Pfam" id="PF21906"/>
    </source>
</evidence>
<dbReference type="PANTHER" id="PTHR43736">
    <property type="entry name" value="ADP-RIBOSE PYROPHOSPHATASE"/>
    <property type="match status" value="1"/>
</dbReference>
<dbReference type="InterPro" id="IPR036390">
    <property type="entry name" value="WH_DNA-bd_sf"/>
</dbReference>
<reference evidence="4 5" key="1">
    <citation type="submission" date="2019-11" db="EMBL/GenBank/DDBJ databases">
        <title>Whole-genome sequencing of Allorhizobium vitis.</title>
        <authorList>
            <person name="Gan H.M."/>
            <person name="Savka M.A."/>
        </authorList>
    </citation>
    <scope>NUCLEOTIDE SEQUENCE [LARGE SCALE GENOMIC DNA]</scope>
    <source>
        <strain evidence="3 5">RF2/1</strain>
        <strain evidence="2 4">T1/7</strain>
    </source>
</reference>
<name>A0ABD6H3S7_AGRVI</name>
<feature type="domain" description="NrtR DNA-binding winged helix" evidence="1">
    <location>
        <begin position="159"/>
        <end position="218"/>
    </location>
</feature>
<dbReference type="GO" id="GO:0003824">
    <property type="term" value="F:catalytic activity"/>
    <property type="evidence" value="ECO:0007669"/>
    <property type="project" value="UniProtKB-ARBA"/>
</dbReference>
<keyword evidence="4" id="KW-1185">Reference proteome</keyword>
<gene>
    <name evidence="3" type="ORF">BBK91_003040</name>
    <name evidence="2" type="ORF">BBL17_005515</name>
</gene>
<dbReference type="AlphaFoldDB" id="A0ABD6H3S7"/>
<dbReference type="CDD" id="cd18873">
    <property type="entry name" value="NUDIX_NadM_like"/>
    <property type="match status" value="1"/>
</dbReference>
<dbReference type="Gene3D" id="3.90.79.10">
    <property type="entry name" value="Nucleoside Triphosphate Pyrophosphohydrolase"/>
    <property type="match status" value="1"/>
</dbReference>
<dbReference type="EMBL" id="MBFE02000003">
    <property type="protein sequence ID" value="MUO41247.1"/>
    <property type="molecule type" value="Genomic_DNA"/>
</dbReference>
<comment type="caution">
    <text evidence="3">The sequence shown here is derived from an EMBL/GenBank/DDBJ whole genome shotgun (WGS) entry which is preliminary data.</text>
</comment>
<evidence type="ECO:0000313" key="5">
    <source>
        <dbReference type="Proteomes" id="UP000179536"/>
    </source>
</evidence>
<sequence>MEDSLITERVAHDAEGYPVPLVMVDCAIFTLKDQALHLLLPERAKNLQTGQRALVGGRLHLNVDRSPEDGAMRVAREKLGIDVRYLEQLHSFGGLDRDEGWTVTIAYIAIVQMDQIPVSLQSDLFPVDKIPKLAFDHNEIAAMAIARMRSKSSYSSLPAFLLPPEFTIDDLRHVYQQVTGAKLVKTTFRDQVLRQGFVEKTGKMSTGRTYRPAELWRLADRTVANFNRVVSREAGYRRAIK</sequence>
<evidence type="ECO:0000313" key="3">
    <source>
        <dbReference type="EMBL" id="MUP08851.1"/>
    </source>
</evidence>
<dbReference type="Proteomes" id="UP000179536">
    <property type="component" value="Unassembled WGS sequence"/>
</dbReference>
<dbReference type="EMBL" id="MBFA02000002">
    <property type="protein sequence ID" value="MUP08851.1"/>
    <property type="molecule type" value="Genomic_DNA"/>
</dbReference>
<dbReference type="SUPFAM" id="SSF46785">
    <property type="entry name" value="Winged helix' DNA-binding domain"/>
    <property type="match status" value="1"/>
</dbReference>
<dbReference type="PANTHER" id="PTHR43736:SF4">
    <property type="entry name" value="SLR1690 PROTEIN"/>
    <property type="match status" value="1"/>
</dbReference>
<protein>
    <recommendedName>
        <fullName evidence="1">NrtR DNA-binding winged helix domain-containing protein</fullName>
    </recommendedName>
</protein>
<dbReference type="Proteomes" id="UP000179454">
    <property type="component" value="Unassembled WGS sequence"/>
</dbReference>
<dbReference type="InterPro" id="IPR054105">
    <property type="entry name" value="WHD_NrtR"/>
</dbReference>
<dbReference type="InterPro" id="IPR015797">
    <property type="entry name" value="NUDIX_hydrolase-like_dom_sf"/>
</dbReference>
<organism evidence="3 5">
    <name type="scientific">Agrobacterium vitis</name>
    <name type="common">Rhizobium vitis</name>
    <dbReference type="NCBI Taxonomy" id="373"/>
    <lineage>
        <taxon>Bacteria</taxon>
        <taxon>Pseudomonadati</taxon>
        <taxon>Pseudomonadota</taxon>
        <taxon>Alphaproteobacteria</taxon>
        <taxon>Hyphomicrobiales</taxon>
        <taxon>Rhizobiaceae</taxon>
        <taxon>Rhizobium/Agrobacterium group</taxon>
        <taxon>Agrobacterium</taxon>
    </lineage>
</organism>
<proteinExistence type="predicted"/>
<dbReference type="Pfam" id="PF21906">
    <property type="entry name" value="WHD_NrtR"/>
    <property type="match status" value="1"/>
</dbReference>
<dbReference type="InterPro" id="IPR036388">
    <property type="entry name" value="WH-like_DNA-bd_sf"/>
</dbReference>